<keyword evidence="7 11" id="KW-0560">Oxidoreductase</keyword>
<keyword evidence="15" id="KW-1185">Reference proteome</keyword>
<name>A0ABQ0AAJ5_9GAMM</name>
<evidence type="ECO:0000256" key="9">
    <source>
        <dbReference type="ARBA" id="ARBA00023014"/>
    </source>
</evidence>
<dbReference type="EMBL" id="BAABWN010000007">
    <property type="protein sequence ID" value="GAA6168666.1"/>
    <property type="molecule type" value="Genomic_DNA"/>
</dbReference>
<dbReference type="Pfam" id="PF13450">
    <property type="entry name" value="NAD_binding_8"/>
    <property type="match status" value="1"/>
</dbReference>
<comment type="function">
    <text evidence="11">Accepts electrons from ETF and reduces ubiquinone.</text>
</comment>
<accession>A0ABQ0AAJ5</accession>
<feature type="domain" description="ETF-QO/FixX C-terminal" evidence="12">
    <location>
        <begin position="438"/>
        <end position="538"/>
    </location>
</feature>
<dbReference type="InterPro" id="IPR007859">
    <property type="entry name" value="ETF-QO/FixX_C"/>
</dbReference>
<organism evidence="14 15">
    <name type="scientific">Sessilibacter corallicola</name>
    <dbReference type="NCBI Taxonomy" id="2904075"/>
    <lineage>
        <taxon>Bacteria</taxon>
        <taxon>Pseudomonadati</taxon>
        <taxon>Pseudomonadota</taxon>
        <taxon>Gammaproteobacteria</taxon>
        <taxon>Cellvibrionales</taxon>
        <taxon>Cellvibrionaceae</taxon>
        <taxon>Sessilibacter</taxon>
    </lineage>
</organism>
<dbReference type="InterPro" id="IPR036188">
    <property type="entry name" value="FAD/NAD-bd_sf"/>
</dbReference>
<dbReference type="Gene3D" id="3.30.70.20">
    <property type="match status" value="1"/>
</dbReference>
<keyword evidence="4 11" id="KW-0479">Metal-binding</keyword>
<comment type="caution">
    <text evidence="14">The sequence shown here is derived from an EMBL/GenBank/DDBJ whole genome shotgun (WGS) entry which is preliminary data.</text>
</comment>
<evidence type="ECO:0000256" key="10">
    <source>
        <dbReference type="ARBA" id="ARBA00023075"/>
    </source>
</evidence>
<evidence type="ECO:0000259" key="13">
    <source>
        <dbReference type="Pfam" id="PF21162"/>
    </source>
</evidence>
<keyword evidence="2 11" id="KW-0813">Transport</keyword>
<keyword evidence="3 11" id="KW-0285">Flavoprotein</keyword>
<protein>
    <recommendedName>
        <fullName evidence="11">Electron transfer flavoprotein-ubiquinone oxidoreductase</fullName>
        <shortName evidence="11">ETF-QO</shortName>
        <ecNumber evidence="11">1.5.5.1</ecNumber>
    </recommendedName>
</protein>
<sequence length="541" mass="60086">MEREHMEFDVLIVGAGPAGLSAACRLKQLNEELSVAVIEKGSEVGAHILSGAVIDPRALNELFPDWKNQQAPVTTAVVRDEIYLLNNDSSATKIPNWMAPKSLHNNNNYAVSLGNLCRWLAVQAEELGVDIFPGFTGAEIIYDDDTVKGIYTGDMGVGQDNMPKDSYMQGMALTAKFTIFSEGCRGHLGKELINHFDLDRDRDPQHYAIGLKELWQIEPEQHTPGLVIHGSGWPLDKNTSGGFFLYHTDDHQISVGLIVDLNYSNPWLNPYEEFQRLKHHPVLAKHLKGGKRIAYGARAITKGGFNSLPKMHFPGGLLIGCDAGTLNVSRIKGTHTAMKSGMLAAQAVNDAINNNSTQANSYECLFKDSWLYDELFNSRNFGPALHKFGHWLGGAFNTLDQNLLNSKFPLTLHDRHEDNAKLKEASQCEKIQYPRPDGILSFDKLSSVYLSNTNHEEDQPCHLQLSKEEIPVTVNIPLYKEPAQRYCPAGVYEIIDNQAGPQLQINAQNCLHCKTCDIKDPCQNIQWVPPEAGGGPNYPNM</sequence>
<dbReference type="SUPFAM" id="SSF54373">
    <property type="entry name" value="FAD-linked reductases, C-terminal domain"/>
    <property type="match status" value="1"/>
</dbReference>
<proteinExistence type="predicted"/>
<evidence type="ECO:0000256" key="8">
    <source>
        <dbReference type="ARBA" id="ARBA00023004"/>
    </source>
</evidence>
<gene>
    <name evidence="14" type="ORF">NBRC116591_24770</name>
</gene>
<dbReference type="InterPro" id="IPR040156">
    <property type="entry name" value="ETF-QO"/>
</dbReference>
<dbReference type="Pfam" id="PF21162">
    <property type="entry name" value="ETFQO_UQ-bd"/>
    <property type="match status" value="1"/>
</dbReference>
<reference evidence="14 15" key="1">
    <citation type="submission" date="2024-04" db="EMBL/GenBank/DDBJ databases">
        <title>Draft genome sequence of Sessilibacter corallicola NBRC 116591.</title>
        <authorList>
            <person name="Miyakawa T."/>
            <person name="Kusuya Y."/>
            <person name="Miura T."/>
        </authorList>
    </citation>
    <scope>NUCLEOTIDE SEQUENCE [LARGE SCALE GENOMIC DNA]</scope>
    <source>
        <strain evidence="14 15">KU-00831-HH</strain>
    </source>
</reference>
<keyword evidence="9 11" id="KW-0411">Iron-sulfur</keyword>
<dbReference type="SUPFAM" id="SSF51905">
    <property type="entry name" value="FAD/NAD(P)-binding domain"/>
    <property type="match status" value="1"/>
</dbReference>
<keyword evidence="8 11" id="KW-0408">Iron</keyword>
<keyword evidence="6 11" id="KW-0249">Electron transport</keyword>
<evidence type="ECO:0000256" key="5">
    <source>
        <dbReference type="ARBA" id="ARBA00022827"/>
    </source>
</evidence>
<feature type="domain" description="ETF-QO/FixC ubiquinone-binding" evidence="13">
    <location>
        <begin position="207"/>
        <end position="300"/>
    </location>
</feature>
<comment type="catalytic activity">
    <reaction evidence="11">
        <text>a ubiquinone + reduced [electron-transfer flavoprotein] = a ubiquinol + oxidized [electron-transfer flavoprotein] + H(+)</text>
        <dbReference type="Rhea" id="RHEA:24052"/>
        <dbReference type="Rhea" id="RHEA-COMP:9565"/>
        <dbReference type="Rhea" id="RHEA-COMP:9566"/>
        <dbReference type="Rhea" id="RHEA-COMP:10685"/>
        <dbReference type="Rhea" id="RHEA-COMP:10686"/>
        <dbReference type="ChEBI" id="CHEBI:15378"/>
        <dbReference type="ChEBI" id="CHEBI:16389"/>
        <dbReference type="ChEBI" id="CHEBI:17976"/>
        <dbReference type="ChEBI" id="CHEBI:57692"/>
        <dbReference type="ChEBI" id="CHEBI:58307"/>
        <dbReference type="EC" id="1.5.5.1"/>
    </reaction>
</comment>
<comment type="cofactor">
    <cofactor evidence="11">
        <name>[4Fe-4S] cluster</name>
        <dbReference type="ChEBI" id="CHEBI:49883"/>
    </cofactor>
    <text evidence="11">Binds 1 [4Fe-4S] cluster.</text>
</comment>
<dbReference type="SUPFAM" id="SSF54862">
    <property type="entry name" value="4Fe-4S ferredoxins"/>
    <property type="match status" value="1"/>
</dbReference>
<dbReference type="PANTHER" id="PTHR10617:SF107">
    <property type="entry name" value="ELECTRON TRANSFER FLAVOPROTEIN-UBIQUINONE OXIDOREDUCTASE, MITOCHONDRIAL"/>
    <property type="match status" value="1"/>
</dbReference>
<evidence type="ECO:0000313" key="14">
    <source>
        <dbReference type="EMBL" id="GAA6168666.1"/>
    </source>
</evidence>
<evidence type="ECO:0000256" key="6">
    <source>
        <dbReference type="ARBA" id="ARBA00022982"/>
    </source>
</evidence>
<dbReference type="EC" id="1.5.5.1" evidence="11"/>
<dbReference type="InterPro" id="IPR049398">
    <property type="entry name" value="ETF-QO/FixC_UQ-bd"/>
</dbReference>
<dbReference type="Gene3D" id="3.50.50.60">
    <property type="entry name" value="FAD/NAD(P)-binding domain"/>
    <property type="match status" value="1"/>
</dbReference>
<dbReference type="RefSeq" id="WP_353303400.1">
    <property type="nucleotide sequence ID" value="NZ_BAABWN010000007.1"/>
</dbReference>
<keyword evidence="10 11" id="KW-0830">Ubiquinone</keyword>
<evidence type="ECO:0000259" key="12">
    <source>
        <dbReference type="Pfam" id="PF05187"/>
    </source>
</evidence>
<evidence type="ECO:0000256" key="11">
    <source>
        <dbReference type="RuleBase" id="RU366068"/>
    </source>
</evidence>
<dbReference type="PROSITE" id="PS51257">
    <property type="entry name" value="PROKAR_LIPOPROTEIN"/>
    <property type="match status" value="1"/>
</dbReference>
<evidence type="ECO:0000256" key="3">
    <source>
        <dbReference type="ARBA" id="ARBA00022630"/>
    </source>
</evidence>
<evidence type="ECO:0000313" key="15">
    <source>
        <dbReference type="Proteomes" id="UP001465153"/>
    </source>
</evidence>
<evidence type="ECO:0000256" key="7">
    <source>
        <dbReference type="ARBA" id="ARBA00023002"/>
    </source>
</evidence>
<evidence type="ECO:0000256" key="1">
    <source>
        <dbReference type="ARBA" id="ARBA00001974"/>
    </source>
</evidence>
<evidence type="ECO:0000256" key="4">
    <source>
        <dbReference type="ARBA" id="ARBA00022723"/>
    </source>
</evidence>
<dbReference type="Proteomes" id="UP001465153">
    <property type="component" value="Unassembled WGS sequence"/>
</dbReference>
<evidence type="ECO:0000256" key="2">
    <source>
        <dbReference type="ARBA" id="ARBA00022448"/>
    </source>
</evidence>
<dbReference type="Gene3D" id="3.30.9.90">
    <property type="match status" value="1"/>
</dbReference>
<dbReference type="PANTHER" id="PTHR10617">
    <property type="entry name" value="ELECTRON TRANSFER FLAVOPROTEIN-UBIQUINONE OXIDOREDUCTASE"/>
    <property type="match status" value="1"/>
</dbReference>
<dbReference type="Pfam" id="PF05187">
    <property type="entry name" value="Fer4_ETF_QO"/>
    <property type="match status" value="1"/>
</dbReference>
<comment type="cofactor">
    <cofactor evidence="1 11">
        <name>FAD</name>
        <dbReference type="ChEBI" id="CHEBI:57692"/>
    </cofactor>
</comment>
<keyword evidence="5 11" id="KW-0274">FAD</keyword>